<organism evidence="2 3">
    <name type="scientific">Pyronema omphalodes (strain CBS 100304)</name>
    <name type="common">Pyronema confluens</name>
    <dbReference type="NCBI Taxonomy" id="1076935"/>
    <lineage>
        <taxon>Eukaryota</taxon>
        <taxon>Fungi</taxon>
        <taxon>Dikarya</taxon>
        <taxon>Ascomycota</taxon>
        <taxon>Pezizomycotina</taxon>
        <taxon>Pezizomycetes</taxon>
        <taxon>Pezizales</taxon>
        <taxon>Pyronemataceae</taxon>
        <taxon>Pyronema</taxon>
    </lineage>
</organism>
<evidence type="ECO:0000313" key="3">
    <source>
        <dbReference type="Proteomes" id="UP000018144"/>
    </source>
</evidence>
<accession>U4LIE6</accession>
<dbReference type="Proteomes" id="UP000018144">
    <property type="component" value="Unassembled WGS sequence"/>
</dbReference>
<proteinExistence type="predicted"/>
<keyword evidence="3" id="KW-1185">Reference proteome</keyword>
<protein>
    <submittedName>
        <fullName evidence="2">Uncharacterized protein</fullName>
    </submittedName>
</protein>
<reference evidence="2 3" key="1">
    <citation type="journal article" date="2013" name="PLoS Genet.">
        <title>The genome and development-dependent transcriptomes of Pyronema confluens: a window into fungal evolution.</title>
        <authorList>
            <person name="Traeger S."/>
            <person name="Altegoer F."/>
            <person name="Freitag M."/>
            <person name="Gabaldon T."/>
            <person name="Kempken F."/>
            <person name="Kumar A."/>
            <person name="Marcet-Houben M."/>
            <person name="Poggeler S."/>
            <person name="Stajich J.E."/>
            <person name="Nowrousian M."/>
        </authorList>
    </citation>
    <scope>NUCLEOTIDE SEQUENCE [LARGE SCALE GENOMIC DNA]</scope>
    <source>
        <strain evidence="3">CBS 100304</strain>
        <tissue evidence="2">Vegetative mycelium</tissue>
    </source>
</reference>
<feature type="compositionally biased region" description="Polar residues" evidence="1">
    <location>
        <begin position="1"/>
        <end position="12"/>
    </location>
</feature>
<feature type="region of interest" description="Disordered" evidence="1">
    <location>
        <begin position="1"/>
        <end position="101"/>
    </location>
</feature>
<gene>
    <name evidence="2" type="ORF">PCON_03137</name>
</gene>
<feature type="compositionally biased region" description="Low complexity" evidence="1">
    <location>
        <begin position="56"/>
        <end position="81"/>
    </location>
</feature>
<feature type="compositionally biased region" description="Polar residues" evidence="1">
    <location>
        <begin position="23"/>
        <end position="43"/>
    </location>
</feature>
<evidence type="ECO:0000256" key="1">
    <source>
        <dbReference type="SAM" id="MobiDB-lite"/>
    </source>
</evidence>
<evidence type="ECO:0000313" key="2">
    <source>
        <dbReference type="EMBL" id="CCX16494.1"/>
    </source>
</evidence>
<dbReference type="EMBL" id="HF936418">
    <property type="protein sequence ID" value="CCX16494.1"/>
    <property type="molecule type" value="Genomic_DNA"/>
</dbReference>
<feature type="compositionally biased region" description="Basic residues" evidence="1">
    <location>
        <begin position="92"/>
        <end position="101"/>
    </location>
</feature>
<name>U4LIE6_PYROM</name>
<dbReference type="AlphaFoldDB" id="U4LIE6"/>
<sequence>MASQDYFNNNGHQYPPPAHGQYRPNNEQYASTVPGIHNTTAGAGNNDRGYLPPQPQYQQPYQQLLYQQPYQQPYQPYQQPQYMPPAQANPPSRKKGFFGGL</sequence>